<organism evidence="1 2">
    <name type="scientific">Bacillus arachidis</name>
    <dbReference type="NCBI Taxonomy" id="2819290"/>
    <lineage>
        <taxon>Bacteria</taxon>
        <taxon>Bacillati</taxon>
        <taxon>Bacillota</taxon>
        <taxon>Bacilli</taxon>
        <taxon>Bacillales</taxon>
        <taxon>Bacillaceae</taxon>
        <taxon>Bacillus</taxon>
    </lineage>
</organism>
<reference evidence="1 2" key="1">
    <citation type="submission" date="2021-03" db="EMBL/GenBank/DDBJ databases">
        <title>Identification of novel Bacillus strains.</title>
        <authorList>
            <person name="Xiao Z."/>
            <person name="Li Y."/>
            <person name="Shen J."/>
        </authorList>
    </citation>
    <scope>NUCLEOTIDE SEQUENCE [LARGE SCALE GENOMIC DNA]</scope>
    <source>
        <strain evidence="1 2">SY8</strain>
    </source>
</reference>
<dbReference type="Proteomes" id="UP000677611">
    <property type="component" value="Unassembled WGS sequence"/>
</dbReference>
<evidence type="ECO:0000313" key="1">
    <source>
        <dbReference type="EMBL" id="MBO1627431.1"/>
    </source>
</evidence>
<keyword evidence="2" id="KW-1185">Reference proteome</keyword>
<evidence type="ECO:0000313" key="2">
    <source>
        <dbReference type="Proteomes" id="UP000677611"/>
    </source>
</evidence>
<accession>A0ABS3P2J2</accession>
<gene>
    <name evidence="1" type="ORF">J4P90_19785</name>
</gene>
<name>A0ABS3P2J2_9BACI</name>
<comment type="caution">
    <text evidence="1">The sequence shown here is derived from an EMBL/GenBank/DDBJ whole genome shotgun (WGS) entry which is preliminary data.</text>
</comment>
<dbReference type="EMBL" id="JAGDQJ010000024">
    <property type="protein sequence ID" value="MBO1627431.1"/>
    <property type="molecule type" value="Genomic_DNA"/>
</dbReference>
<proteinExistence type="predicted"/>
<protein>
    <submittedName>
        <fullName evidence="1">Uncharacterized protein</fullName>
    </submittedName>
</protein>
<sequence length="52" mass="5862">MLEYKWIPRGHAFSAAGVGKIGGSHSLKDAYQYTKENVESFFVTVRRMLVGK</sequence>